<evidence type="ECO:0000256" key="1">
    <source>
        <dbReference type="ARBA" id="ARBA00001974"/>
    </source>
</evidence>
<dbReference type="EMBL" id="FXZM01000004">
    <property type="protein sequence ID" value="SMY11544.1"/>
    <property type="molecule type" value="Genomic_DNA"/>
</dbReference>
<dbReference type="AlphaFoldDB" id="A0A2H1L3T0"/>
<sequence>MTSDPTTSDDRSRAPLDRLLSTARLEVLPTRTVTADVRAHSPQHRTVTVTASESLGLEATLAVACALRADGRRVVPHVAARMVSGRSHLEDIVARLHSAGVDAVFVPGGDATPGPGAYTSSLDLLRDLARMDHPFRDIGVAAYPESHPTLSDAEVVDALADKQPFTTEMVSNLCFDPDTLLAWIRTARDRGTALPLWLGVPGRVDAARLARVGARIGVGQSLRFLTGKVGTIARLIAPGGYDTQRFLTRMRSALEDPTSRVAGLHVYTFNEIAKTEAWLADETATH</sequence>
<dbReference type="Proteomes" id="UP000234462">
    <property type="component" value="Unassembled WGS sequence"/>
</dbReference>
<keyword evidence="5 6" id="KW-0560">Oxidoreductase</keyword>
<keyword evidence="8" id="KW-1185">Reference proteome</keyword>
<dbReference type="GO" id="GO:0004489">
    <property type="term" value="F:methylenetetrahydrofolate reductase [NAD(P)H] activity"/>
    <property type="evidence" value="ECO:0007669"/>
    <property type="project" value="InterPro"/>
</dbReference>
<keyword evidence="3 6" id="KW-0285">Flavoprotein</keyword>
<dbReference type="UniPathway" id="UPA00193"/>
<dbReference type="SUPFAM" id="SSF51730">
    <property type="entry name" value="FAD-linked oxidoreductase"/>
    <property type="match status" value="1"/>
</dbReference>
<evidence type="ECO:0000256" key="4">
    <source>
        <dbReference type="ARBA" id="ARBA00022827"/>
    </source>
</evidence>
<dbReference type="InterPro" id="IPR029041">
    <property type="entry name" value="FAD-linked_oxidoreductase-like"/>
</dbReference>
<keyword evidence="4 6" id="KW-0274">FAD</keyword>
<name>A0A2H1L3T0_9MICO</name>
<comment type="cofactor">
    <cofactor evidence="1 6">
        <name>FAD</name>
        <dbReference type="ChEBI" id="CHEBI:57692"/>
    </cofactor>
</comment>
<dbReference type="Gene3D" id="3.20.20.220">
    <property type="match status" value="1"/>
</dbReference>
<reference evidence="8" key="1">
    <citation type="submission" date="2017-03" db="EMBL/GenBank/DDBJ databases">
        <authorList>
            <person name="Monnet C."/>
        </authorList>
    </citation>
    <scope>NUCLEOTIDE SEQUENCE [LARGE SCALE GENOMIC DNA]</scope>
    <source>
        <strain evidence="8">SJ5-8</strain>
    </source>
</reference>
<evidence type="ECO:0000256" key="6">
    <source>
        <dbReference type="RuleBase" id="RU003862"/>
    </source>
</evidence>
<dbReference type="Pfam" id="PF02219">
    <property type="entry name" value="MTHFR"/>
    <property type="match status" value="1"/>
</dbReference>
<dbReference type="RefSeq" id="WP_101588482.1">
    <property type="nucleotide sequence ID" value="NZ_FXZM01000004.1"/>
</dbReference>
<accession>A0A2H1L3T0</accession>
<evidence type="ECO:0000256" key="5">
    <source>
        <dbReference type="ARBA" id="ARBA00023002"/>
    </source>
</evidence>
<dbReference type="GO" id="GO:0035999">
    <property type="term" value="P:tetrahydrofolate interconversion"/>
    <property type="evidence" value="ECO:0007669"/>
    <property type="project" value="UniProtKB-UniPathway"/>
</dbReference>
<proteinExistence type="inferred from homology"/>
<dbReference type="OrthoDB" id="9812555at2"/>
<protein>
    <recommendedName>
        <fullName evidence="6">Methylenetetrahydrofolate reductase</fullName>
    </recommendedName>
</protein>
<comment type="pathway">
    <text evidence="2 6">One-carbon metabolism; tetrahydrofolate interconversion.</text>
</comment>
<evidence type="ECO:0000256" key="2">
    <source>
        <dbReference type="ARBA" id="ARBA00004777"/>
    </source>
</evidence>
<dbReference type="InterPro" id="IPR003171">
    <property type="entry name" value="Mehydrof_redctse-like"/>
</dbReference>
<comment type="similarity">
    <text evidence="6">Belongs to the methylenetetrahydrofolate reductase family.</text>
</comment>
<organism evidence="7 8">
    <name type="scientific">Brevibacterium jeotgali</name>
    <dbReference type="NCBI Taxonomy" id="1262550"/>
    <lineage>
        <taxon>Bacteria</taxon>
        <taxon>Bacillati</taxon>
        <taxon>Actinomycetota</taxon>
        <taxon>Actinomycetes</taxon>
        <taxon>Micrococcales</taxon>
        <taxon>Brevibacteriaceae</taxon>
        <taxon>Brevibacterium</taxon>
    </lineage>
</organism>
<evidence type="ECO:0000256" key="3">
    <source>
        <dbReference type="ARBA" id="ARBA00022630"/>
    </source>
</evidence>
<gene>
    <name evidence="7" type="ORF">BJEO58_01129</name>
</gene>
<evidence type="ECO:0000313" key="7">
    <source>
        <dbReference type="EMBL" id="SMY11544.1"/>
    </source>
</evidence>
<dbReference type="GO" id="GO:0006555">
    <property type="term" value="P:methionine metabolic process"/>
    <property type="evidence" value="ECO:0007669"/>
    <property type="project" value="InterPro"/>
</dbReference>
<evidence type="ECO:0000313" key="8">
    <source>
        <dbReference type="Proteomes" id="UP000234462"/>
    </source>
</evidence>